<dbReference type="InterPro" id="IPR006027">
    <property type="entry name" value="NusB_RsmB_TIM44"/>
</dbReference>
<keyword evidence="4 6" id="KW-0805">Transcription regulation</keyword>
<dbReference type="RefSeq" id="WP_084164845.1">
    <property type="nucleotide sequence ID" value="NZ_AVFL01000013.1"/>
</dbReference>
<evidence type="ECO:0000256" key="6">
    <source>
        <dbReference type="HAMAP-Rule" id="MF_00073"/>
    </source>
</evidence>
<name>W9H325_9PROT</name>
<dbReference type="EMBL" id="AVFL01000013">
    <property type="protein sequence ID" value="EWY39191.1"/>
    <property type="molecule type" value="Genomic_DNA"/>
</dbReference>
<evidence type="ECO:0000256" key="5">
    <source>
        <dbReference type="ARBA" id="ARBA00023163"/>
    </source>
</evidence>
<feature type="domain" description="NusB/RsmB/TIM44" evidence="8">
    <location>
        <begin position="49"/>
        <end position="183"/>
    </location>
</feature>
<evidence type="ECO:0000256" key="4">
    <source>
        <dbReference type="ARBA" id="ARBA00023015"/>
    </source>
</evidence>
<accession>W9H325</accession>
<evidence type="ECO:0000259" key="8">
    <source>
        <dbReference type="Pfam" id="PF01029"/>
    </source>
</evidence>
<feature type="compositionally biased region" description="Gly residues" evidence="7">
    <location>
        <begin position="19"/>
        <end position="42"/>
    </location>
</feature>
<evidence type="ECO:0000256" key="3">
    <source>
        <dbReference type="ARBA" id="ARBA00022884"/>
    </source>
</evidence>
<reference evidence="9 10" key="1">
    <citation type="submission" date="2013-08" db="EMBL/GenBank/DDBJ databases">
        <title>The genome sequence of Skermanella stibiiresistens.</title>
        <authorList>
            <person name="Zhu W."/>
            <person name="Wang G."/>
        </authorList>
    </citation>
    <scope>NUCLEOTIDE SEQUENCE [LARGE SCALE GENOMIC DNA]</scope>
    <source>
        <strain evidence="9 10">SB22</strain>
    </source>
</reference>
<dbReference type="NCBIfam" id="TIGR01951">
    <property type="entry name" value="nusB"/>
    <property type="match status" value="1"/>
</dbReference>
<dbReference type="InterPro" id="IPR035926">
    <property type="entry name" value="NusB-like_sf"/>
</dbReference>
<dbReference type="GO" id="GO:0031564">
    <property type="term" value="P:transcription antitermination"/>
    <property type="evidence" value="ECO:0007669"/>
    <property type="project" value="UniProtKB-KW"/>
</dbReference>
<evidence type="ECO:0000256" key="1">
    <source>
        <dbReference type="ARBA" id="ARBA00005952"/>
    </source>
</evidence>
<evidence type="ECO:0000313" key="9">
    <source>
        <dbReference type="EMBL" id="EWY39191.1"/>
    </source>
</evidence>
<dbReference type="PANTHER" id="PTHR11078:SF3">
    <property type="entry name" value="ANTITERMINATION NUSB DOMAIN-CONTAINING PROTEIN"/>
    <property type="match status" value="1"/>
</dbReference>
<keyword evidence="2 6" id="KW-0889">Transcription antitermination</keyword>
<comment type="similarity">
    <text evidence="1 6">Belongs to the NusB family.</text>
</comment>
<dbReference type="GO" id="GO:0006353">
    <property type="term" value="P:DNA-templated transcription termination"/>
    <property type="evidence" value="ECO:0007669"/>
    <property type="project" value="UniProtKB-UniRule"/>
</dbReference>
<evidence type="ECO:0000256" key="7">
    <source>
        <dbReference type="SAM" id="MobiDB-lite"/>
    </source>
</evidence>
<evidence type="ECO:0000313" key="10">
    <source>
        <dbReference type="Proteomes" id="UP000019486"/>
    </source>
</evidence>
<proteinExistence type="inferred from homology"/>
<dbReference type="AlphaFoldDB" id="W9H325"/>
<dbReference type="STRING" id="1385369.N825_07610"/>
<dbReference type="Gene3D" id="1.10.940.10">
    <property type="entry name" value="NusB-like"/>
    <property type="match status" value="1"/>
</dbReference>
<protein>
    <recommendedName>
        <fullName evidence="6">Transcription antitermination protein NusB</fullName>
    </recommendedName>
    <alternativeName>
        <fullName evidence="6">Antitermination factor NusB</fullName>
    </alternativeName>
</protein>
<dbReference type="GO" id="GO:0005829">
    <property type="term" value="C:cytosol"/>
    <property type="evidence" value="ECO:0007669"/>
    <property type="project" value="TreeGrafter"/>
</dbReference>
<dbReference type="PANTHER" id="PTHR11078">
    <property type="entry name" value="N UTILIZATION SUBSTANCE PROTEIN B-RELATED"/>
    <property type="match status" value="1"/>
</dbReference>
<evidence type="ECO:0000256" key="2">
    <source>
        <dbReference type="ARBA" id="ARBA00022814"/>
    </source>
</evidence>
<organism evidence="9 10">
    <name type="scientific">Skermanella stibiiresistens SB22</name>
    <dbReference type="NCBI Taxonomy" id="1385369"/>
    <lineage>
        <taxon>Bacteria</taxon>
        <taxon>Pseudomonadati</taxon>
        <taxon>Pseudomonadota</taxon>
        <taxon>Alphaproteobacteria</taxon>
        <taxon>Rhodospirillales</taxon>
        <taxon>Azospirillaceae</taxon>
        <taxon>Skermanella</taxon>
    </lineage>
</organism>
<feature type="compositionally biased region" description="Basic and acidic residues" evidence="7">
    <location>
        <begin position="1"/>
        <end position="12"/>
    </location>
</feature>
<dbReference type="SUPFAM" id="SSF48013">
    <property type="entry name" value="NusB-like"/>
    <property type="match status" value="1"/>
</dbReference>
<comment type="function">
    <text evidence="6">Involved in transcription antitermination. Required for transcription of ribosomal RNA (rRNA) genes. Binds specifically to the boxA antiterminator sequence of the ribosomal RNA (rrn) operons.</text>
</comment>
<dbReference type="OrthoDB" id="9797817at2"/>
<keyword evidence="5 6" id="KW-0804">Transcription</keyword>
<comment type="caution">
    <text evidence="9">The sequence shown here is derived from an EMBL/GenBank/DDBJ whole genome shotgun (WGS) entry which is preliminary data.</text>
</comment>
<dbReference type="HAMAP" id="MF_00073">
    <property type="entry name" value="NusB"/>
    <property type="match status" value="1"/>
</dbReference>
<keyword evidence="3 6" id="KW-0694">RNA-binding</keyword>
<keyword evidence="10" id="KW-1185">Reference proteome</keyword>
<sequence>MAQSDDARDGAPTKRGPSTGAGPGSGSGTKSGARRGGSGGGSAKARRKAARLAAVQALYQVELSGTNTESVLGEFIQHRLGHEVDGDTYVAADPQLFSDILRGASARRAELDELLGNCLDAQWPLDRLELLVRATLRAGAFELLVHVDTHPRIIISEYVDVSHAFYAGREPAMVNGVLDKLARAIRAEDLATPDPSRAPSGSR</sequence>
<dbReference type="GO" id="GO:0003723">
    <property type="term" value="F:RNA binding"/>
    <property type="evidence" value="ECO:0007669"/>
    <property type="project" value="UniProtKB-UniRule"/>
</dbReference>
<dbReference type="Pfam" id="PF01029">
    <property type="entry name" value="NusB"/>
    <property type="match status" value="1"/>
</dbReference>
<dbReference type="InterPro" id="IPR011605">
    <property type="entry name" value="NusB_fam"/>
</dbReference>
<dbReference type="PATRIC" id="fig|1385369.3.peg.3710"/>
<feature type="region of interest" description="Disordered" evidence="7">
    <location>
        <begin position="1"/>
        <end position="45"/>
    </location>
</feature>
<gene>
    <name evidence="6" type="primary">nusB</name>
    <name evidence="9" type="ORF">N825_07610</name>
</gene>
<dbReference type="Proteomes" id="UP000019486">
    <property type="component" value="Unassembled WGS sequence"/>
</dbReference>